<dbReference type="Pfam" id="PF03013">
    <property type="entry name" value="Pyr_excise"/>
    <property type="match status" value="1"/>
</dbReference>
<sequence length="168" mass="18450">MRLWSLHPRYLDRQGLTGGWREALLAQAVLAGRTKGYRSHPQLVRFRSHPDPAAAIGAFLLVTAEEAAERGYTFDLTRIDRPGRPSSDQSDVGPDPAADGSSAALHRFPVTRIPVTEGQVAYEWQHLMAKISQRTPERLAGLAGVSAPQVHPLFEVVPGPLESWERPG</sequence>
<evidence type="ECO:0000313" key="2">
    <source>
        <dbReference type="EMBL" id="MFC4428942.1"/>
    </source>
</evidence>
<evidence type="ECO:0000256" key="1">
    <source>
        <dbReference type="SAM" id="MobiDB-lite"/>
    </source>
</evidence>
<name>A0ABV8XWI4_9MICC</name>
<dbReference type="RefSeq" id="WP_344229212.1">
    <property type="nucleotide sequence ID" value="NZ_BAAALH010000002.1"/>
</dbReference>
<accession>A0ABV8XWI4</accession>
<organism evidence="2 3">
    <name type="scientific">Citricoccus alkalitolerans</name>
    <dbReference type="NCBI Taxonomy" id="246603"/>
    <lineage>
        <taxon>Bacteria</taxon>
        <taxon>Bacillati</taxon>
        <taxon>Actinomycetota</taxon>
        <taxon>Actinomycetes</taxon>
        <taxon>Micrococcales</taxon>
        <taxon>Micrococcaceae</taxon>
        <taxon>Citricoccus</taxon>
    </lineage>
</organism>
<proteinExistence type="predicted"/>
<protein>
    <submittedName>
        <fullName evidence="2">Pyrimidine dimer DNA glycosylase/endonuclease V</fullName>
    </submittedName>
</protein>
<gene>
    <name evidence="2" type="ORF">ACFO0K_04520</name>
</gene>
<dbReference type="InterPro" id="IPR004260">
    <property type="entry name" value="Pyr-dimer_DNA_glycosylase"/>
</dbReference>
<keyword evidence="3" id="KW-1185">Reference proteome</keyword>
<dbReference type="Proteomes" id="UP001595965">
    <property type="component" value="Unassembled WGS sequence"/>
</dbReference>
<dbReference type="EMBL" id="JBHSEN010000001">
    <property type="protein sequence ID" value="MFC4428942.1"/>
    <property type="molecule type" value="Genomic_DNA"/>
</dbReference>
<feature type="region of interest" description="Disordered" evidence="1">
    <location>
        <begin position="73"/>
        <end position="104"/>
    </location>
</feature>
<evidence type="ECO:0000313" key="3">
    <source>
        <dbReference type="Proteomes" id="UP001595965"/>
    </source>
</evidence>
<comment type="caution">
    <text evidence="2">The sequence shown here is derived from an EMBL/GenBank/DDBJ whole genome shotgun (WGS) entry which is preliminary data.</text>
</comment>
<reference evidence="3" key="1">
    <citation type="journal article" date="2019" name="Int. J. Syst. Evol. Microbiol.">
        <title>The Global Catalogue of Microorganisms (GCM) 10K type strain sequencing project: providing services to taxonomists for standard genome sequencing and annotation.</title>
        <authorList>
            <consortium name="The Broad Institute Genomics Platform"/>
            <consortium name="The Broad Institute Genome Sequencing Center for Infectious Disease"/>
            <person name="Wu L."/>
            <person name="Ma J."/>
        </authorList>
    </citation>
    <scope>NUCLEOTIDE SEQUENCE [LARGE SCALE GENOMIC DNA]</scope>
    <source>
        <strain evidence="3">CGMCC 1.12125</strain>
    </source>
</reference>